<sequence>MIHNHLSYEDADNNSVDSNYDIEIPTITTTGSVDALVRSAIDSAGTTSLFDSIQYDAATIKAEFKTYQKILPHPDKLLQEQHSFTYLRNKIEESEIDMPRFLKYKFEGGIKPHTVLCCLLLGEYEAELQKQREQRKKNKKRKKQKYDRHLWGIFPFLVKVISFGYLHNQLNNPADYIRDQFFRVAHVIPTHVVPSDVLRKKIKNKGLPVPNYFLDPDDPRQFPPHIALLVMLQDGEMESRKLDSFLNRLVFFSFALISLLLRIVLEVIGGAGAIWGGAEVVKLRNADNAELWRWLSIGVGVFCFARFVTLNVPYKEDEGDILGPAGPWSLRLSLRLRAVCDHPFHYFVRALPPSTPKKKVD</sequence>
<gene>
    <name evidence="2" type="ORF">SMAR0320_LOCUS7439</name>
</gene>
<accession>A0A7S2L0Q3</accession>
<proteinExistence type="predicted"/>
<keyword evidence="1" id="KW-0812">Transmembrane</keyword>
<feature type="transmembrane region" description="Helical" evidence="1">
    <location>
        <begin position="291"/>
        <end position="308"/>
    </location>
</feature>
<organism evidence="2">
    <name type="scientific">Skeletonema marinoi</name>
    <dbReference type="NCBI Taxonomy" id="267567"/>
    <lineage>
        <taxon>Eukaryota</taxon>
        <taxon>Sar</taxon>
        <taxon>Stramenopiles</taxon>
        <taxon>Ochrophyta</taxon>
        <taxon>Bacillariophyta</taxon>
        <taxon>Coscinodiscophyceae</taxon>
        <taxon>Thalassiosirophycidae</taxon>
        <taxon>Thalassiosirales</taxon>
        <taxon>Skeletonemataceae</taxon>
        <taxon>Skeletonema</taxon>
        <taxon>Skeletonema marinoi-dohrnii complex</taxon>
    </lineage>
</organism>
<feature type="transmembrane region" description="Helical" evidence="1">
    <location>
        <begin position="249"/>
        <end position="271"/>
    </location>
</feature>
<protein>
    <submittedName>
        <fullName evidence="2">Uncharacterized protein</fullName>
    </submittedName>
</protein>
<keyword evidence="1" id="KW-1133">Transmembrane helix</keyword>
<name>A0A7S2L0Q3_9STRA</name>
<evidence type="ECO:0000256" key="1">
    <source>
        <dbReference type="SAM" id="Phobius"/>
    </source>
</evidence>
<keyword evidence="1" id="KW-0472">Membrane</keyword>
<reference evidence="2" key="1">
    <citation type="submission" date="2021-01" db="EMBL/GenBank/DDBJ databases">
        <authorList>
            <person name="Corre E."/>
            <person name="Pelletier E."/>
            <person name="Niang G."/>
            <person name="Scheremetjew M."/>
            <person name="Finn R."/>
            <person name="Kale V."/>
            <person name="Holt S."/>
            <person name="Cochrane G."/>
            <person name="Meng A."/>
            <person name="Brown T."/>
            <person name="Cohen L."/>
        </authorList>
    </citation>
    <scope>NUCLEOTIDE SEQUENCE</scope>
    <source>
        <strain evidence="2">SM1012Den-03</strain>
    </source>
</reference>
<dbReference type="AlphaFoldDB" id="A0A7S2L0Q3"/>
<evidence type="ECO:0000313" key="2">
    <source>
        <dbReference type="EMBL" id="CAD9592336.1"/>
    </source>
</evidence>
<dbReference type="EMBL" id="HBGZ01010377">
    <property type="protein sequence ID" value="CAD9592336.1"/>
    <property type="molecule type" value="Transcribed_RNA"/>
</dbReference>
<feature type="transmembrane region" description="Helical" evidence="1">
    <location>
        <begin position="149"/>
        <end position="168"/>
    </location>
</feature>